<dbReference type="EMBL" id="JAVLET010000004">
    <property type="protein sequence ID" value="KAL0470390.1"/>
    <property type="molecule type" value="Genomic_DNA"/>
</dbReference>
<name>A0ABR3DCJ4_NEUIN</name>
<evidence type="ECO:0000313" key="1">
    <source>
        <dbReference type="EMBL" id="KAL0470390.1"/>
    </source>
</evidence>
<gene>
    <name evidence="1" type="ORF">QR685DRAFT_523494</name>
</gene>
<keyword evidence="2" id="KW-1185">Reference proteome</keyword>
<protein>
    <submittedName>
        <fullName evidence="1">Uncharacterized protein</fullName>
    </submittedName>
</protein>
<proteinExistence type="predicted"/>
<reference evidence="1 2" key="1">
    <citation type="submission" date="2023-09" db="EMBL/GenBank/DDBJ databases">
        <title>Multi-omics analysis of a traditional fermented food reveals byproduct-associated fungal strains for waste-to-food upcycling.</title>
        <authorList>
            <consortium name="Lawrence Berkeley National Laboratory"/>
            <person name="Rekdal V.M."/>
            <person name="Villalobos-Escobedo J.M."/>
            <person name="Rodriguez-Valeron N."/>
            <person name="Garcia M.O."/>
            <person name="Vasquez D.P."/>
            <person name="Damayanti I."/>
            <person name="Sorensen P.M."/>
            <person name="Baidoo E.E."/>
            <person name="De Carvalho A.C."/>
            <person name="Riley R."/>
            <person name="Lipzen A."/>
            <person name="He G."/>
            <person name="Yan M."/>
            <person name="Haridas S."/>
            <person name="Daum C."/>
            <person name="Yoshinaga Y."/>
            <person name="Ng V."/>
            <person name="Grigoriev I.V."/>
            <person name="Munk R."/>
            <person name="Nuraida L."/>
            <person name="Wijaya C.H."/>
            <person name="Morales P.-C."/>
            <person name="Keasling J.D."/>
        </authorList>
    </citation>
    <scope>NUCLEOTIDE SEQUENCE [LARGE SCALE GENOMIC DNA]</scope>
    <source>
        <strain evidence="1 2">FGSC 2613</strain>
    </source>
</reference>
<comment type="caution">
    <text evidence="1">The sequence shown here is derived from an EMBL/GenBank/DDBJ whole genome shotgun (WGS) entry which is preliminary data.</text>
</comment>
<evidence type="ECO:0000313" key="2">
    <source>
        <dbReference type="Proteomes" id="UP001451303"/>
    </source>
</evidence>
<sequence length="187" mass="20891">MFIALDVDLSIEIINTSNNFSPTMTVSQKLLVIPKWAEFQEQAKGGVIIEIHSRHVSAHELKDTLKTMFPHSKYTIQLRRDRYSITFPERRKCDLDQVLLGPKPSGQQSKPPITAPTSTPLLAIESIEELPSSNADITPMIGPQETLTAIPEGPKSTQREGILHRTRCLLLGIARRARNAATDFVRP</sequence>
<dbReference type="Proteomes" id="UP001451303">
    <property type="component" value="Unassembled WGS sequence"/>
</dbReference>
<accession>A0ABR3DCJ4</accession>
<organism evidence="1 2">
    <name type="scientific">Neurospora intermedia</name>
    <dbReference type="NCBI Taxonomy" id="5142"/>
    <lineage>
        <taxon>Eukaryota</taxon>
        <taxon>Fungi</taxon>
        <taxon>Dikarya</taxon>
        <taxon>Ascomycota</taxon>
        <taxon>Pezizomycotina</taxon>
        <taxon>Sordariomycetes</taxon>
        <taxon>Sordariomycetidae</taxon>
        <taxon>Sordariales</taxon>
        <taxon>Sordariaceae</taxon>
        <taxon>Neurospora</taxon>
    </lineage>
</organism>